<evidence type="ECO:0000256" key="2">
    <source>
        <dbReference type="ARBA" id="ARBA00022658"/>
    </source>
</evidence>
<comment type="similarity">
    <text evidence="1">Belongs to the synembryn family.</text>
</comment>
<evidence type="ECO:0000256" key="1">
    <source>
        <dbReference type="ARBA" id="ARBA00009049"/>
    </source>
</evidence>
<reference evidence="5" key="1">
    <citation type="journal article" date="2020" name="Stud. Mycol.">
        <title>101 Dothideomycetes genomes: a test case for predicting lifestyles and emergence of pathogens.</title>
        <authorList>
            <person name="Haridas S."/>
            <person name="Albert R."/>
            <person name="Binder M."/>
            <person name="Bloem J."/>
            <person name="Labutti K."/>
            <person name="Salamov A."/>
            <person name="Andreopoulos B."/>
            <person name="Baker S."/>
            <person name="Barry K."/>
            <person name="Bills G."/>
            <person name="Bluhm B."/>
            <person name="Cannon C."/>
            <person name="Castanera R."/>
            <person name="Culley D."/>
            <person name="Daum C."/>
            <person name="Ezra D."/>
            <person name="Gonzalez J."/>
            <person name="Henrissat B."/>
            <person name="Kuo A."/>
            <person name="Liang C."/>
            <person name="Lipzen A."/>
            <person name="Lutzoni F."/>
            <person name="Magnuson J."/>
            <person name="Mondo S."/>
            <person name="Nolan M."/>
            <person name="Ohm R."/>
            <person name="Pangilinan J."/>
            <person name="Park H.-J."/>
            <person name="Ramirez L."/>
            <person name="Alfaro M."/>
            <person name="Sun H."/>
            <person name="Tritt A."/>
            <person name="Yoshinaga Y."/>
            <person name="Zwiers L.-H."/>
            <person name="Turgeon B."/>
            <person name="Goodwin S."/>
            <person name="Spatafora J."/>
            <person name="Crous P."/>
            <person name="Grigoriev I."/>
        </authorList>
    </citation>
    <scope>NUCLEOTIDE SEQUENCE</scope>
    <source>
        <strain evidence="5">CBS 121410</strain>
    </source>
</reference>
<dbReference type="GO" id="GO:0007186">
    <property type="term" value="P:G protein-coupled receptor signaling pathway"/>
    <property type="evidence" value="ECO:0007669"/>
    <property type="project" value="TreeGrafter"/>
</dbReference>
<comment type="caution">
    <text evidence="5">The sequence shown here is derived from an EMBL/GenBank/DDBJ whole genome shotgun (WGS) entry which is preliminary data.</text>
</comment>
<dbReference type="Pfam" id="PF10165">
    <property type="entry name" value="Ric8"/>
    <property type="match status" value="1"/>
</dbReference>
<evidence type="ECO:0000256" key="4">
    <source>
        <dbReference type="SAM" id="MobiDB-lite"/>
    </source>
</evidence>
<dbReference type="PANTHER" id="PTHR12425:SF5">
    <property type="entry name" value="SYNEMBRYN"/>
    <property type="match status" value="1"/>
</dbReference>
<sequence length="475" mass="53805">MATKGDGAYAANITGAKKLEEVESLMQQLRQDLKDSHLLPHQRNAALEQIKIYGRNVDCADPIFTPSGIETLARHGFLNSNTTTSREALRSLANALLLQPQTRQIFVDLGFADKAAERLKVDNRDDEFLASRILFLLTYETNLDFDKLVKENNLVDTIIQNISRHSKRYSRGNRRGSNIAPMDDMSLSETLKLMFNLTHFYPDYVDSLSKTIPQLFKILVRIKPPQKPLQPPVCYLVNALLNLDLEGKNCGHFGSSPVFPKFDQKCNAEHLIDILDRCIEAYDENDLDQHAAPLITLIRRIYEFAPEGVRKFMQWLLLPTEDERNQPLGKSDTLSSRLLNLSTSALLPTLRGSISSMLFELSDKDAESFVRNVGYGFASGFLMSHNIAVPETAMDAYSSRDEEIKGRDLNNFNPITGQRYDAEPPDMGPEMTEEEKEREAERLFVLFERLKATGVVNVKNPVEQALDEGRFEELD</sequence>
<dbReference type="GO" id="GO:0005737">
    <property type="term" value="C:cytoplasm"/>
    <property type="evidence" value="ECO:0007669"/>
    <property type="project" value="TreeGrafter"/>
</dbReference>
<gene>
    <name evidence="5" type="ORF">K490DRAFT_70794</name>
</gene>
<dbReference type="InterPro" id="IPR019318">
    <property type="entry name" value="Gua_nucleotide_exch_fac_Ric8"/>
</dbReference>
<accession>A0A9P4HZF0</accession>
<dbReference type="SUPFAM" id="SSF48371">
    <property type="entry name" value="ARM repeat"/>
    <property type="match status" value="1"/>
</dbReference>
<dbReference type="GO" id="GO:0001965">
    <property type="term" value="F:G-protein alpha-subunit binding"/>
    <property type="evidence" value="ECO:0007669"/>
    <property type="project" value="TreeGrafter"/>
</dbReference>
<keyword evidence="6" id="KW-1185">Reference proteome</keyword>
<evidence type="ECO:0000313" key="6">
    <source>
        <dbReference type="Proteomes" id="UP000799776"/>
    </source>
</evidence>
<protein>
    <recommendedName>
        <fullName evidence="7">Guanine nucleotide exchange factor</fullName>
    </recommendedName>
</protein>
<dbReference type="EMBL" id="ML978711">
    <property type="protein sequence ID" value="KAF2092121.1"/>
    <property type="molecule type" value="Genomic_DNA"/>
</dbReference>
<dbReference type="GO" id="GO:0005085">
    <property type="term" value="F:guanyl-nucleotide exchange factor activity"/>
    <property type="evidence" value="ECO:0007669"/>
    <property type="project" value="UniProtKB-KW"/>
</dbReference>
<evidence type="ECO:0008006" key="7">
    <source>
        <dbReference type="Google" id="ProtNLM"/>
    </source>
</evidence>
<feature type="region of interest" description="Disordered" evidence="4">
    <location>
        <begin position="407"/>
        <end position="438"/>
    </location>
</feature>
<organism evidence="5 6">
    <name type="scientific">Saccharata proteae CBS 121410</name>
    <dbReference type="NCBI Taxonomy" id="1314787"/>
    <lineage>
        <taxon>Eukaryota</taxon>
        <taxon>Fungi</taxon>
        <taxon>Dikarya</taxon>
        <taxon>Ascomycota</taxon>
        <taxon>Pezizomycotina</taxon>
        <taxon>Dothideomycetes</taxon>
        <taxon>Dothideomycetes incertae sedis</taxon>
        <taxon>Botryosphaeriales</taxon>
        <taxon>Saccharataceae</taxon>
        <taxon>Saccharata</taxon>
    </lineage>
</organism>
<keyword evidence="2" id="KW-0344">Guanine-nucleotide releasing factor</keyword>
<proteinExistence type="inferred from homology"/>
<evidence type="ECO:0000256" key="3">
    <source>
        <dbReference type="ARBA" id="ARBA00023186"/>
    </source>
</evidence>
<keyword evidence="3" id="KW-0143">Chaperone</keyword>
<dbReference type="InterPro" id="IPR016024">
    <property type="entry name" value="ARM-type_fold"/>
</dbReference>
<dbReference type="Proteomes" id="UP000799776">
    <property type="component" value="Unassembled WGS sequence"/>
</dbReference>
<dbReference type="PANTHER" id="PTHR12425">
    <property type="entry name" value="SYNEMBRYN"/>
    <property type="match status" value="1"/>
</dbReference>
<name>A0A9P4HZF0_9PEZI</name>
<dbReference type="AlphaFoldDB" id="A0A9P4HZF0"/>
<dbReference type="OrthoDB" id="5585685at2759"/>
<evidence type="ECO:0000313" key="5">
    <source>
        <dbReference type="EMBL" id="KAF2092121.1"/>
    </source>
</evidence>